<dbReference type="InterPro" id="IPR011989">
    <property type="entry name" value="ARM-like"/>
</dbReference>
<comment type="subunit">
    <text evidence="5">V-ATPase is a heteromultimeric enzyme made up of two complexes: the ATP-hydrolytic V1 complex and the proton translocation V0 complex.</text>
</comment>
<feature type="domain" description="ATPase V1 complex subunit H C-terminal" evidence="6">
    <location>
        <begin position="310"/>
        <end position="423"/>
    </location>
</feature>
<dbReference type="AlphaFoldDB" id="A0AAV5RNE9"/>
<keyword evidence="3 5" id="KW-0375">Hydrogen ion transport</keyword>
<comment type="caution">
    <text evidence="7">The sequence shown here is derived from an EMBL/GenBank/DDBJ whole genome shotgun (WGS) entry which is preliminary data.</text>
</comment>
<keyword evidence="8" id="KW-1185">Reference proteome</keyword>
<keyword evidence="4 5" id="KW-0406">Ion transport</keyword>
<dbReference type="PANTHER" id="PTHR10698">
    <property type="entry name" value="V-TYPE PROTON ATPASE SUBUNIT H"/>
    <property type="match status" value="1"/>
</dbReference>
<name>A0AAV5RNE9_STABA</name>
<protein>
    <recommendedName>
        <fullName evidence="5">V-type proton ATPase subunit H</fullName>
    </recommendedName>
</protein>
<dbReference type="InterPro" id="IPR011987">
    <property type="entry name" value="ATPase_V1-cplx_hsu_C"/>
</dbReference>
<dbReference type="SUPFAM" id="SSF48371">
    <property type="entry name" value="ARM repeat"/>
    <property type="match status" value="1"/>
</dbReference>
<dbReference type="Gene3D" id="1.25.40.150">
    <property type="entry name" value="V-type ATPase, subunit H, C-terminal domain"/>
    <property type="match status" value="1"/>
</dbReference>
<evidence type="ECO:0000256" key="3">
    <source>
        <dbReference type="ARBA" id="ARBA00022781"/>
    </source>
</evidence>
<comment type="function">
    <text evidence="5">Subunit of the V1 complex of vacuolar(H+)-ATPase (V-ATPase), a multisubunit enzyme composed of a peripheral complex (V1) that hydrolyzes ATP and a membrane integral complex (V0) that translocates protons. V-ATPase is responsible for acidifying and maintaining the pH of intracellular compartments.</text>
</comment>
<dbReference type="Gene3D" id="1.25.10.10">
    <property type="entry name" value="Leucine-rich Repeat Variant"/>
    <property type="match status" value="1"/>
</dbReference>
<dbReference type="Proteomes" id="UP001362899">
    <property type="component" value="Unassembled WGS sequence"/>
</dbReference>
<dbReference type="Pfam" id="PF03224">
    <property type="entry name" value="V-ATPase_H_N"/>
    <property type="match status" value="1"/>
</dbReference>
<proteinExistence type="inferred from homology"/>
<evidence type="ECO:0000256" key="4">
    <source>
        <dbReference type="ARBA" id="ARBA00023065"/>
    </source>
</evidence>
<dbReference type="GO" id="GO:0000329">
    <property type="term" value="C:fungal-type vacuole membrane"/>
    <property type="evidence" value="ECO:0007669"/>
    <property type="project" value="TreeGrafter"/>
</dbReference>
<evidence type="ECO:0000313" key="7">
    <source>
        <dbReference type="EMBL" id="GMM52955.1"/>
    </source>
</evidence>
<dbReference type="EMBL" id="BTGC01000008">
    <property type="protein sequence ID" value="GMM52955.1"/>
    <property type="molecule type" value="Genomic_DNA"/>
</dbReference>
<dbReference type="Pfam" id="PF11698">
    <property type="entry name" value="V-ATPase_H_C"/>
    <property type="match status" value="1"/>
</dbReference>
<reference evidence="7 8" key="1">
    <citation type="journal article" date="2023" name="Elife">
        <title>Identification of key yeast species and microbe-microbe interactions impacting larval growth of Drosophila in the wild.</title>
        <authorList>
            <person name="Mure A."/>
            <person name="Sugiura Y."/>
            <person name="Maeda R."/>
            <person name="Honda K."/>
            <person name="Sakurai N."/>
            <person name="Takahashi Y."/>
            <person name="Watada M."/>
            <person name="Katoh T."/>
            <person name="Gotoh A."/>
            <person name="Gotoh Y."/>
            <person name="Taniguchi I."/>
            <person name="Nakamura K."/>
            <person name="Hayashi T."/>
            <person name="Katayama T."/>
            <person name="Uemura T."/>
            <person name="Hattori Y."/>
        </authorList>
    </citation>
    <scope>NUCLEOTIDE SEQUENCE [LARGE SCALE GENOMIC DNA]</scope>
    <source>
        <strain evidence="7 8">SB-73</strain>
    </source>
</reference>
<dbReference type="InterPro" id="IPR038497">
    <property type="entry name" value="ATPase_V1-cplx_hsu_C_sf"/>
</dbReference>
<evidence type="ECO:0000256" key="2">
    <source>
        <dbReference type="ARBA" id="ARBA00022448"/>
    </source>
</evidence>
<dbReference type="InterPro" id="IPR016024">
    <property type="entry name" value="ARM-type_fold"/>
</dbReference>
<evidence type="ECO:0000313" key="8">
    <source>
        <dbReference type="Proteomes" id="UP001362899"/>
    </source>
</evidence>
<dbReference type="InterPro" id="IPR004908">
    <property type="entry name" value="ATPase_V1-cplx_hsu"/>
</dbReference>
<evidence type="ECO:0000256" key="5">
    <source>
        <dbReference type="PIRNR" id="PIRNR032184"/>
    </source>
</evidence>
<accession>A0AAV5RNE9</accession>
<dbReference type="GO" id="GO:0046961">
    <property type="term" value="F:proton-transporting ATPase activity, rotational mechanism"/>
    <property type="evidence" value="ECO:0007669"/>
    <property type="project" value="UniProtKB-UniRule"/>
</dbReference>
<dbReference type="GO" id="GO:0000221">
    <property type="term" value="C:vacuolar proton-transporting V-type ATPase, V1 domain"/>
    <property type="evidence" value="ECO:0007669"/>
    <property type="project" value="UniProtKB-UniRule"/>
</dbReference>
<evidence type="ECO:0000259" key="6">
    <source>
        <dbReference type="Pfam" id="PF11698"/>
    </source>
</evidence>
<organism evidence="7 8">
    <name type="scientific">Starmerella bacillaris</name>
    <name type="common">Yeast</name>
    <name type="synonym">Candida zemplinina</name>
    <dbReference type="NCBI Taxonomy" id="1247836"/>
    <lineage>
        <taxon>Eukaryota</taxon>
        <taxon>Fungi</taxon>
        <taxon>Dikarya</taxon>
        <taxon>Ascomycota</taxon>
        <taxon>Saccharomycotina</taxon>
        <taxon>Dipodascomycetes</taxon>
        <taxon>Dipodascales</taxon>
        <taxon>Trichomonascaceae</taxon>
        <taxon>Starmerella</taxon>
    </lineage>
</organism>
<dbReference type="PIRSF" id="PIRSF032184">
    <property type="entry name" value="ATPase_V1_H"/>
    <property type="match status" value="1"/>
</dbReference>
<comment type="similarity">
    <text evidence="1 5">Belongs to the V-ATPase H subunit family.</text>
</comment>
<sequence>MIRNPILDEVRNNVDSRPIPWKGLNRANIVTEDEVQSFESLGKLTPPERLEQVRKDAPRYAGIVAQILSKDGREDLVKYLVLFIAEYSSTVPAFADSLVGIDEVWHCLAKMLTRGDEQIATLAAASLAALTKTKLNEETSTAFFDYVVDTLLCAGSDEIDQKDLGAQLLATVLQNNASRVPFRKYEQRAVPELGRLALTAPLQLQYSSLLVLWILSFDKHAGNRYLNQFNIVPTLLDVAQRGVKEKIVRLCIATLANLVRLIPQAAIPVIIAEGAMTNGKVLPDRKWNDEELQSDLDYLNTTLVEAFDSMTTFEEYLAELQAHKLRWSPVHRNRAFWMENIDEFRKDDWAVLKRLVALALQSKDNVTLAVACHDIAAIVHQNSDAVQVISRAGGKVRIMELIGDSDNDVRYEALRASQVMLQHILA</sequence>
<dbReference type="PANTHER" id="PTHR10698:SF0">
    <property type="entry name" value="V-TYPE PROTON ATPASE SUBUNIT H"/>
    <property type="match status" value="1"/>
</dbReference>
<evidence type="ECO:0000256" key="1">
    <source>
        <dbReference type="ARBA" id="ARBA00008613"/>
    </source>
</evidence>
<keyword evidence="2 5" id="KW-0813">Transport</keyword>
<gene>
    <name evidence="7" type="ORF">DASB73_039180</name>
</gene>